<sequence length="110" mass="12909">MFKKSKEIKKELFPKVEMIIDFDGIVSTPEEITNVLINYCNNENKDLVILKKGMTPIVKIDGKIYIVRTDRFAEMIYGRRKLNSSYPLPYLGSASIDQKLYLYPYDYIEE</sequence>
<accession>A0ABS2FLT2</accession>
<organism evidence="1 2">
    <name type="scientific">Clostridium saudiense</name>
    <dbReference type="NCBI Taxonomy" id="1414720"/>
    <lineage>
        <taxon>Bacteria</taxon>
        <taxon>Bacillati</taxon>
        <taxon>Bacillota</taxon>
        <taxon>Clostridia</taxon>
        <taxon>Eubacteriales</taxon>
        <taxon>Clostridiaceae</taxon>
        <taxon>Clostridium</taxon>
    </lineage>
</organism>
<comment type="caution">
    <text evidence="1">The sequence shown here is derived from an EMBL/GenBank/DDBJ whole genome shotgun (WGS) entry which is preliminary data.</text>
</comment>
<evidence type="ECO:0000313" key="1">
    <source>
        <dbReference type="EMBL" id="MBM6820967.1"/>
    </source>
</evidence>
<proteinExistence type="predicted"/>
<name>A0ABS2FLT2_9CLOT</name>
<dbReference type="EMBL" id="JACJLL010000231">
    <property type="protein sequence ID" value="MBM6820967.1"/>
    <property type="molecule type" value="Genomic_DNA"/>
</dbReference>
<keyword evidence="2" id="KW-1185">Reference proteome</keyword>
<protein>
    <submittedName>
        <fullName evidence="1">Uncharacterized protein</fullName>
    </submittedName>
</protein>
<dbReference type="Proteomes" id="UP000767334">
    <property type="component" value="Unassembled WGS sequence"/>
</dbReference>
<evidence type="ECO:0000313" key="2">
    <source>
        <dbReference type="Proteomes" id="UP000767334"/>
    </source>
</evidence>
<gene>
    <name evidence="1" type="ORF">H6A19_16780</name>
</gene>
<dbReference type="RefSeq" id="WP_204572793.1">
    <property type="nucleotide sequence ID" value="NZ_JACJLL010000231.1"/>
</dbReference>
<reference evidence="1 2" key="1">
    <citation type="journal article" date="2021" name="Sci. Rep.">
        <title>The distribution of antibiotic resistance genes in chicken gut microbiota commensals.</title>
        <authorList>
            <person name="Juricova H."/>
            <person name="Matiasovicova J."/>
            <person name="Kubasova T."/>
            <person name="Cejkova D."/>
            <person name="Rychlik I."/>
        </authorList>
    </citation>
    <scope>NUCLEOTIDE SEQUENCE [LARGE SCALE GENOMIC DNA]</scope>
    <source>
        <strain evidence="1 2">An435</strain>
    </source>
</reference>